<comment type="caution">
    <text evidence="1">The sequence shown here is derived from an EMBL/GenBank/DDBJ whole genome shotgun (WGS) entry which is preliminary data.</text>
</comment>
<evidence type="ECO:0008006" key="3">
    <source>
        <dbReference type="Google" id="ProtNLM"/>
    </source>
</evidence>
<evidence type="ECO:0000313" key="2">
    <source>
        <dbReference type="Proteomes" id="UP000004471"/>
    </source>
</evidence>
<sequence length="43" mass="4421">MVYELSFLQAEATEPSALAGAWQLPGGALGRPAGRLSEAVFTG</sequence>
<dbReference type="Proteomes" id="UP000004471">
    <property type="component" value="Unassembled WGS sequence"/>
</dbReference>
<reference evidence="1 2" key="1">
    <citation type="journal article" date="2011" name="PLoS Pathog.">
        <title>Dynamic evolution of pathogenicity revealed by sequencing and comparative genomics of 19 Pseudomonas syringae isolates.</title>
        <authorList>
            <person name="Baltrus D.A."/>
            <person name="Nishimura M.T."/>
            <person name="Romanchuk A."/>
            <person name="Chang J.H."/>
            <person name="Mukhtar M.S."/>
            <person name="Cherkis K."/>
            <person name="Roach J."/>
            <person name="Grant S.R."/>
            <person name="Jones C.D."/>
            <person name="Dangl J.L."/>
        </authorList>
    </citation>
    <scope>NUCLEOTIDE SEQUENCE [LARGE SCALE GENOMIC DNA]</scope>
    <source>
        <strain evidence="2">M301072PT</strain>
    </source>
</reference>
<proteinExistence type="predicted"/>
<dbReference type="EMBL" id="AEAH01001836">
    <property type="protein sequence ID" value="EGH33664.1"/>
    <property type="molecule type" value="Genomic_DNA"/>
</dbReference>
<dbReference type="HOGENOM" id="CLU_3238456_0_0_6"/>
<accession>F3FTX2</accession>
<evidence type="ECO:0000313" key="1">
    <source>
        <dbReference type="EMBL" id="EGH33664.1"/>
    </source>
</evidence>
<dbReference type="AlphaFoldDB" id="F3FTX2"/>
<dbReference type="PATRIC" id="fig|629262.5.peg.5439"/>
<name>F3FTX2_PSESX</name>
<gene>
    <name evidence="1" type="ORF">PSYJA_34025</name>
</gene>
<organism evidence="1 2">
    <name type="scientific">Pseudomonas syringae pv. japonica str. M301072</name>
    <dbReference type="NCBI Taxonomy" id="629262"/>
    <lineage>
        <taxon>Bacteria</taxon>
        <taxon>Pseudomonadati</taxon>
        <taxon>Pseudomonadota</taxon>
        <taxon>Gammaproteobacteria</taxon>
        <taxon>Pseudomonadales</taxon>
        <taxon>Pseudomonadaceae</taxon>
        <taxon>Pseudomonas</taxon>
        <taxon>Pseudomonas syringae</taxon>
    </lineage>
</organism>
<protein>
    <recommendedName>
        <fullName evidence="3">Amino acid adenylation</fullName>
    </recommendedName>
</protein>